<keyword evidence="3 6" id="KW-0479">Metal-binding</keyword>
<keyword evidence="7" id="KW-0812">Transmembrane</keyword>
<evidence type="ECO:0000256" key="7">
    <source>
        <dbReference type="SAM" id="Phobius"/>
    </source>
</evidence>
<keyword evidence="7" id="KW-1133">Transmembrane helix</keyword>
<evidence type="ECO:0000256" key="4">
    <source>
        <dbReference type="ARBA" id="ARBA00022729"/>
    </source>
</evidence>
<dbReference type="GO" id="GO:1901359">
    <property type="term" value="F:tungstate binding"/>
    <property type="evidence" value="ECO:0007669"/>
    <property type="project" value="UniProtKB-ARBA"/>
</dbReference>
<dbReference type="SUPFAM" id="SSF53850">
    <property type="entry name" value="Periplasmic binding protein-like II"/>
    <property type="match status" value="1"/>
</dbReference>
<proteinExistence type="inferred from homology"/>
<reference evidence="8 9" key="1">
    <citation type="submission" date="2019-04" db="EMBL/GenBank/DDBJ databases">
        <title>Genome of a novel bacterium Candidatus Jettenia ecosi reconstructed from metagenome of an anammox bioreactor.</title>
        <authorList>
            <person name="Mardanov A.V."/>
            <person name="Beletsky A.V."/>
            <person name="Ravin N.V."/>
            <person name="Botchkova E.A."/>
            <person name="Litti Y.V."/>
            <person name="Nozhevnikova A.N."/>
        </authorList>
    </citation>
    <scope>NUCLEOTIDE SEQUENCE [LARGE SCALE GENOMIC DNA]</scope>
    <source>
        <strain evidence="8">J2</strain>
    </source>
</reference>
<dbReference type="InterPro" id="IPR005950">
    <property type="entry name" value="ModA"/>
</dbReference>
<gene>
    <name evidence="8" type="ORF">JETT_2081</name>
</gene>
<evidence type="ECO:0000256" key="3">
    <source>
        <dbReference type="ARBA" id="ARBA00022723"/>
    </source>
</evidence>
<dbReference type="InterPro" id="IPR044084">
    <property type="entry name" value="AvModA-like_subst-bd"/>
</dbReference>
<comment type="similarity">
    <text evidence="1">Belongs to the bacterial solute-binding protein ModA family.</text>
</comment>
<dbReference type="FunFam" id="3.40.190.10:FF:000035">
    <property type="entry name" value="Molybdate ABC transporter substrate-binding protein"/>
    <property type="match status" value="1"/>
</dbReference>
<evidence type="ECO:0000256" key="2">
    <source>
        <dbReference type="ARBA" id="ARBA00022505"/>
    </source>
</evidence>
<evidence type="ECO:0000256" key="6">
    <source>
        <dbReference type="PIRSR" id="PIRSR004846-1"/>
    </source>
</evidence>
<dbReference type="Gene3D" id="3.40.190.10">
    <property type="entry name" value="Periplasmic binding protein-like II"/>
    <property type="match status" value="2"/>
</dbReference>
<dbReference type="Pfam" id="PF13531">
    <property type="entry name" value="SBP_bac_11"/>
    <property type="match status" value="1"/>
</dbReference>
<keyword evidence="7" id="KW-0472">Membrane</keyword>
<evidence type="ECO:0000256" key="5">
    <source>
        <dbReference type="ARBA" id="ARBA00062515"/>
    </source>
</evidence>
<feature type="transmembrane region" description="Helical" evidence="7">
    <location>
        <begin position="9"/>
        <end position="29"/>
    </location>
</feature>
<comment type="subunit">
    <text evidence="5">The complex is composed of two ATP-binding proteins (ModC), two transmembrane proteins (ModB) and a solute-binding protein (ModA).</text>
</comment>
<dbReference type="GO" id="GO:0030973">
    <property type="term" value="F:molybdate ion binding"/>
    <property type="evidence" value="ECO:0007669"/>
    <property type="project" value="InterPro"/>
</dbReference>
<accession>A0A533QAE0</accession>
<name>A0A533QAE0_9BACT</name>
<dbReference type="EMBL" id="SULG01000040">
    <property type="protein sequence ID" value="TLD41655.1"/>
    <property type="molecule type" value="Genomic_DNA"/>
</dbReference>
<protein>
    <submittedName>
        <fullName evidence="8">Molybdenum ABC transporter, periplasmic molybdenum-binding protein ModA</fullName>
    </submittedName>
</protein>
<dbReference type="PIRSF" id="PIRSF004846">
    <property type="entry name" value="ModA"/>
    <property type="match status" value="1"/>
</dbReference>
<dbReference type="PANTHER" id="PTHR30632">
    <property type="entry name" value="MOLYBDATE-BINDING PERIPLASMIC PROTEIN"/>
    <property type="match status" value="1"/>
</dbReference>
<organism evidence="8 9">
    <name type="scientific">Candidatus Jettenia ecosi</name>
    <dbReference type="NCBI Taxonomy" id="2494326"/>
    <lineage>
        <taxon>Bacteria</taxon>
        <taxon>Pseudomonadati</taxon>
        <taxon>Planctomycetota</taxon>
        <taxon>Candidatus Brocadiia</taxon>
        <taxon>Candidatus Brocadiales</taxon>
        <taxon>Candidatus Brocadiaceae</taxon>
        <taxon>Candidatus Jettenia</taxon>
    </lineage>
</organism>
<keyword evidence="4" id="KW-0732">Signal</keyword>
<feature type="binding site" evidence="6">
    <location>
        <position position="74"/>
    </location>
    <ligand>
        <name>molybdate</name>
        <dbReference type="ChEBI" id="CHEBI:36264"/>
    </ligand>
</feature>
<dbReference type="PANTHER" id="PTHR30632:SF14">
    <property type="entry name" value="TUNGSTATE_MOLYBDATE_CHROMATE-BINDING PROTEIN MODA"/>
    <property type="match status" value="1"/>
</dbReference>
<dbReference type="GO" id="GO:0046872">
    <property type="term" value="F:metal ion binding"/>
    <property type="evidence" value="ECO:0007669"/>
    <property type="project" value="UniProtKB-KW"/>
</dbReference>
<dbReference type="GO" id="GO:0015689">
    <property type="term" value="P:molybdate ion transport"/>
    <property type="evidence" value="ECO:0007669"/>
    <property type="project" value="InterPro"/>
</dbReference>
<evidence type="ECO:0000256" key="1">
    <source>
        <dbReference type="ARBA" id="ARBA00009175"/>
    </source>
</evidence>
<keyword evidence="2 6" id="KW-0500">Molybdenum</keyword>
<comment type="caution">
    <text evidence="8">The sequence shown here is derived from an EMBL/GenBank/DDBJ whole genome shotgun (WGS) entry which is preliminary data.</text>
</comment>
<dbReference type="CDD" id="cd13539">
    <property type="entry name" value="PBP2_AvModA"/>
    <property type="match status" value="1"/>
</dbReference>
<dbReference type="InterPro" id="IPR050682">
    <property type="entry name" value="ModA/WtpA"/>
</dbReference>
<dbReference type="AlphaFoldDB" id="A0A533QAE0"/>
<sequence length="269" mass="29955">MVLRRPEKWVTSFIPIVYATWFMFLLIAFHHTVCADEKILVAAAANLNPAMDEICKGFEKAYPTIDMEVSYGSSGNFFAQIKQGAPFDIFFSADTTYPARLEEEGLAVKGERKIYAFGSIVLWIPKNSALNPRKGLPVVLDQKVKKLAIANQRLAPYGIAAEEALRYYGLWEKVQDKLVFGESISQTAQFVQSGAADAGIIALSQAISPKMESDGDYWVIPTESYNKLGQAYVVLQRGKDKPGVRKFLEFVQGKKGEKILSQHGYSLPK</sequence>
<evidence type="ECO:0000313" key="8">
    <source>
        <dbReference type="EMBL" id="TLD41655.1"/>
    </source>
</evidence>
<feature type="binding site" evidence="6">
    <location>
        <position position="184"/>
    </location>
    <ligand>
        <name>molybdate</name>
        <dbReference type="ChEBI" id="CHEBI:36264"/>
    </ligand>
</feature>
<evidence type="ECO:0000313" key="9">
    <source>
        <dbReference type="Proteomes" id="UP000319783"/>
    </source>
</evidence>
<dbReference type="NCBIfam" id="TIGR01256">
    <property type="entry name" value="modA"/>
    <property type="match status" value="1"/>
</dbReference>
<dbReference type="Proteomes" id="UP000319783">
    <property type="component" value="Unassembled WGS sequence"/>
</dbReference>